<dbReference type="EMBL" id="VRYZ01000002">
    <property type="protein sequence ID" value="TXS93182.1"/>
    <property type="molecule type" value="Genomic_DNA"/>
</dbReference>
<dbReference type="SUPFAM" id="SSF52833">
    <property type="entry name" value="Thioredoxin-like"/>
    <property type="match status" value="1"/>
</dbReference>
<protein>
    <submittedName>
        <fullName evidence="1">Glutaredoxin family protein</fullName>
    </submittedName>
</protein>
<dbReference type="InterPro" id="IPR008554">
    <property type="entry name" value="Glutaredoxin-like"/>
</dbReference>
<sequence length="85" mass="9415">MHSNQRELELLGTGGCHLCEQAEEILKTLQRAGCPFRYRVVDIACDDALFERYGLLIPVLRGAAGEARWPFVEEEVLALTGEPAA</sequence>
<keyword evidence="2" id="KW-1185">Reference proteome</keyword>
<dbReference type="Gene3D" id="3.40.30.10">
    <property type="entry name" value="Glutaredoxin"/>
    <property type="match status" value="1"/>
</dbReference>
<dbReference type="InterPro" id="IPR036249">
    <property type="entry name" value="Thioredoxin-like_sf"/>
</dbReference>
<organism evidence="1 2">
    <name type="scientific">Parahaliea aestuarii</name>
    <dbReference type="NCBI Taxonomy" id="1852021"/>
    <lineage>
        <taxon>Bacteria</taxon>
        <taxon>Pseudomonadati</taxon>
        <taxon>Pseudomonadota</taxon>
        <taxon>Gammaproteobacteria</taxon>
        <taxon>Cellvibrionales</taxon>
        <taxon>Halieaceae</taxon>
        <taxon>Parahaliea</taxon>
    </lineage>
</organism>
<evidence type="ECO:0000313" key="2">
    <source>
        <dbReference type="Proteomes" id="UP000321933"/>
    </source>
</evidence>
<accession>A0A5C8ZZX9</accession>
<reference evidence="1 2" key="1">
    <citation type="submission" date="2019-08" db="EMBL/GenBank/DDBJ databases">
        <title>Parahaliea maris sp. nov., isolated from the surface seawater.</title>
        <authorList>
            <person name="Liu Y."/>
        </authorList>
    </citation>
    <scope>NUCLEOTIDE SEQUENCE [LARGE SCALE GENOMIC DNA]</scope>
    <source>
        <strain evidence="1 2">S2-26</strain>
    </source>
</reference>
<dbReference type="OrthoDB" id="8537427at2"/>
<gene>
    <name evidence="1" type="ORF">FVW59_04840</name>
</gene>
<comment type="caution">
    <text evidence="1">The sequence shown here is derived from an EMBL/GenBank/DDBJ whole genome shotgun (WGS) entry which is preliminary data.</text>
</comment>
<proteinExistence type="predicted"/>
<name>A0A5C8ZZX9_9GAMM</name>
<dbReference type="Pfam" id="PF05768">
    <property type="entry name" value="Glrx-like"/>
    <property type="match status" value="1"/>
</dbReference>
<dbReference type="AlphaFoldDB" id="A0A5C8ZZX9"/>
<evidence type="ECO:0000313" key="1">
    <source>
        <dbReference type="EMBL" id="TXS93182.1"/>
    </source>
</evidence>
<dbReference type="Proteomes" id="UP000321933">
    <property type="component" value="Unassembled WGS sequence"/>
</dbReference>
<dbReference type="RefSeq" id="WP_148063118.1">
    <property type="nucleotide sequence ID" value="NZ_VRYZ01000002.1"/>
</dbReference>